<dbReference type="EMBL" id="KN657976">
    <property type="protein sequence ID" value="KHN21288.1"/>
    <property type="molecule type" value="Genomic_DNA"/>
</dbReference>
<dbReference type="SMART" id="SM00360">
    <property type="entry name" value="RRM"/>
    <property type="match status" value="2"/>
</dbReference>
<dbReference type="InterPro" id="IPR000504">
    <property type="entry name" value="RRM_dom"/>
</dbReference>
<dbReference type="PROSITE" id="PS50102">
    <property type="entry name" value="RRM"/>
    <property type="match status" value="1"/>
</dbReference>
<dbReference type="InterPro" id="IPR035979">
    <property type="entry name" value="RBD_domain_sf"/>
</dbReference>
<keyword evidence="1" id="KW-0677">Repeat</keyword>
<dbReference type="Pfam" id="PF11835">
    <property type="entry name" value="RRM_8"/>
    <property type="match status" value="1"/>
</dbReference>
<feature type="domain" description="RRM" evidence="5">
    <location>
        <begin position="24"/>
        <end position="101"/>
    </location>
</feature>
<protein>
    <submittedName>
        <fullName evidence="6">Polypyrimidine tract-binding protein like 1</fullName>
    </submittedName>
</protein>
<dbReference type="SUPFAM" id="SSF54928">
    <property type="entry name" value="RNA-binding domain, RBD"/>
    <property type="match status" value="2"/>
</dbReference>
<evidence type="ECO:0000313" key="6">
    <source>
        <dbReference type="EMBL" id="KHN21288.1"/>
    </source>
</evidence>
<dbReference type="AlphaFoldDB" id="A0A0B2QN42"/>
<evidence type="ECO:0000256" key="4">
    <source>
        <dbReference type="SAM" id="MobiDB-lite"/>
    </source>
</evidence>
<organism evidence="6">
    <name type="scientific">Glycine soja</name>
    <name type="common">Wild soybean</name>
    <dbReference type="NCBI Taxonomy" id="3848"/>
    <lineage>
        <taxon>Eukaryota</taxon>
        <taxon>Viridiplantae</taxon>
        <taxon>Streptophyta</taxon>
        <taxon>Embryophyta</taxon>
        <taxon>Tracheophyta</taxon>
        <taxon>Spermatophyta</taxon>
        <taxon>Magnoliopsida</taxon>
        <taxon>eudicotyledons</taxon>
        <taxon>Gunneridae</taxon>
        <taxon>Pentapetalae</taxon>
        <taxon>rosids</taxon>
        <taxon>fabids</taxon>
        <taxon>Fabales</taxon>
        <taxon>Fabaceae</taxon>
        <taxon>Papilionoideae</taxon>
        <taxon>50 kb inversion clade</taxon>
        <taxon>NPAAA clade</taxon>
        <taxon>indigoferoid/millettioid clade</taxon>
        <taxon>Phaseoleae</taxon>
        <taxon>Glycine</taxon>
        <taxon>Glycine subgen. Soja</taxon>
    </lineage>
</organism>
<dbReference type="PANTHER" id="PTHR15592">
    <property type="entry name" value="MATRIN 3/NUCLEAR PROTEIN 220-RELATED"/>
    <property type="match status" value="1"/>
</dbReference>
<feature type="compositionally biased region" description="Low complexity" evidence="4">
    <location>
        <begin position="337"/>
        <end position="353"/>
    </location>
</feature>
<dbReference type="InterPro" id="IPR012677">
    <property type="entry name" value="Nucleotide-bd_a/b_plait_sf"/>
</dbReference>
<proteinExistence type="predicted"/>
<dbReference type="InterPro" id="IPR021790">
    <property type="entry name" value="PTBP1-like_RRM2"/>
</dbReference>
<evidence type="ECO:0000256" key="1">
    <source>
        <dbReference type="ARBA" id="ARBA00022737"/>
    </source>
</evidence>
<evidence type="ECO:0000256" key="3">
    <source>
        <dbReference type="PROSITE-ProRule" id="PRU00176"/>
    </source>
</evidence>
<keyword evidence="2 3" id="KW-0694">RNA-binding</keyword>
<feature type="region of interest" description="Disordered" evidence="4">
    <location>
        <begin position="332"/>
        <end position="355"/>
    </location>
</feature>
<gene>
    <name evidence="6" type="ORF">glysoja_024788</name>
</gene>
<evidence type="ECO:0000259" key="5">
    <source>
        <dbReference type="PROSITE" id="PS50102"/>
    </source>
</evidence>
<sequence length="434" mass="48675">MACSLRIDEGVSAQTEKQFTVPSKVVHFRNLPKQCSEEELIKLCSPFGKVVNIMSGVGPNRNQGFVEFEDINEANSIVSYYLSSNPVQLRGKTIYVQYSERPELVINKYTKGNILIVTMEGIQAGDVGIDVIHLVFSEFGFVQKISTFEKNACFQVSELVNCASFNIYLLPNYVCDCNLRITYSAHQDLTIKFQSNRTRDYTNPTLPVNQTSIDRAIQPFENHVLWASFENMQYDVTVDVLHSVFSEYGTVQKISIFEKNGQTHALIQYPDIATATAAKKALMGHCIYDDGCCKLRLSYSHHTDINVKGSSDKSRDYTMPNHGLFEEQVETTDLENPHSTSMSHNSSNSSSAHALQAQVHGGQIPSWNPIHNYMFAPGTFPNQTYAVPPYLVYAVHNESYMEITPPGVPGFSPHMQAGFVGFLPLGVQPYYYGY</sequence>
<name>A0A0B2QN42_GLYSO</name>
<dbReference type="Gene3D" id="3.30.70.330">
    <property type="match status" value="3"/>
</dbReference>
<evidence type="ECO:0000256" key="2">
    <source>
        <dbReference type="ARBA" id="ARBA00022884"/>
    </source>
</evidence>
<dbReference type="Pfam" id="PF00076">
    <property type="entry name" value="RRM_1"/>
    <property type="match status" value="1"/>
</dbReference>
<dbReference type="GO" id="GO:0003723">
    <property type="term" value="F:RNA binding"/>
    <property type="evidence" value="ECO:0007669"/>
    <property type="project" value="UniProtKB-UniRule"/>
</dbReference>
<dbReference type="Proteomes" id="UP000053555">
    <property type="component" value="Unassembled WGS sequence"/>
</dbReference>
<accession>A0A0B2QN42</accession>
<reference evidence="6" key="1">
    <citation type="submission" date="2014-07" db="EMBL/GenBank/DDBJ databases">
        <title>Identification of a novel salt tolerance gene in wild soybean by whole-genome sequencing.</title>
        <authorList>
            <person name="Lam H.-M."/>
            <person name="Qi X."/>
            <person name="Li M.-W."/>
            <person name="Liu X."/>
            <person name="Xie M."/>
            <person name="Ni M."/>
            <person name="Xu X."/>
        </authorList>
    </citation>
    <scope>NUCLEOTIDE SEQUENCE [LARGE SCALE GENOMIC DNA]</scope>
    <source>
        <tissue evidence="6">Root</tissue>
    </source>
</reference>